<dbReference type="EMBL" id="AIMB01000008">
    <property type="protein sequence ID" value="EJF88828.1"/>
    <property type="molecule type" value="Genomic_DNA"/>
</dbReference>
<dbReference type="HOGENOM" id="CLU_015667_3_0_5"/>
<reference evidence="9 10" key="1">
    <citation type="submission" date="2012-03" db="EMBL/GenBank/DDBJ databases">
        <title>The Genome Sequence of Bartonella tamiae Th239.</title>
        <authorList>
            <consortium name="The Broad Institute Genome Sequencing Platform"/>
            <consortium name="The Broad Institute Genome Sequencing Center for Infectious Disease"/>
            <person name="Feldgarden M."/>
            <person name="Kirby J."/>
            <person name="Kosoy M."/>
            <person name="Birtles R."/>
            <person name="Probert W.S."/>
            <person name="Chiaraviglio L."/>
            <person name="Young S.K."/>
            <person name="Zeng Q."/>
            <person name="Gargeya S."/>
            <person name="Fitzgerald M."/>
            <person name="Haas B."/>
            <person name="Abouelleil A."/>
            <person name="Alvarado L."/>
            <person name="Arachchi H.M."/>
            <person name="Berlin A."/>
            <person name="Chapman S.B."/>
            <person name="Gearin G."/>
            <person name="Goldberg J."/>
            <person name="Griggs A."/>
            <person name="Gujja S."/>
            <person name="Hansen M."/>
            <person name="Heiman D."/>
            <person name="Howarth C."/>
            <person name="Larimer J."/>
            <person name="Lui A."/>
            <person name="MacDonald P.J.P."/>
            <person name="McCowen C."/>
            <person name="Montmayeur A."/>
            <person name="Murphy C."/>
            <person name="Neiman D."/>
            <person name="Pearson M."/>
            <person name="Priest M."/>
            <person name="Roberts A."/>
            <person name="Saif S."/>
            <person name="Shea T."/>
            <person name="Sisk P."/>
            <person name="Stolte C."/>
            <person name="Sykes S."/>
            <person name="Wortman J."/>
            <person name="Nusbaum C."/>
            <person name="Birren B."/>
        </authorList>
    </citation>
    <scope>NUCLEOTIDE SEQUENCE [LARGE SCALE GENOMIC DNA]</scope>
    <source>
        <strain evidence="9 10">Th239</strain>
    </source>
</reference>
<gene>
    <name evidence="9" type="ORF">ME5_01379</name>
</gene>
<keyword evidence="10" id="KW-1185">Reference proteome</keyword>
<dbReference type="SUPFAM" id="SSF56014">
    <property type="entry name" value="Nitrite and sulphite reductase 4Fe-4S domain-like"/>
    <property type="match status" value="1"/>
</dbReference>
<evidence type="ECO:0000256" key="2">
    <source>
        <dbReference type="ARBA" id="ARBA00022617"/>
    </source>
</evidence>
<evidence type="ECO:0000256" key="1">
    <source>
        <dbReference type="ARBA" id="ARBA00022485"/>
    </source>
</evidence>
<dbReference type="SUPFAM" id="SSF55124">
    <property type="entry name" value="Nitrite/Sulfite reductase N-terminal domain-like"/>
    <property type="match status" value="2"/>
</dbReference>
<evidence type="ECO:0000256" key="3">
    <source>
        <dbReference type="ARBA" id="ARBA00022723"/>
    </source>
</evidence>
<proteinExistence type="predicted"/>
<keyword evidence="3" id="KW-0479">Metal-binding</keyword>
<keyword evidence="2" id="KW-0349">Heme</keyword>
<dbReference type="Gene3D" id="3.90.480.10">
    <property type="entry name" value="Sulfite Reductase Hemoprotein,Domain 2"/>
    <property type="match status" value="1"/>
</dbReference>
<sequence>MLMSKDGGLCRIKLSFGQITSKQIKGIAKVAEEFGNKKIEITNRANIQLRGLDKENYKKIIHALDLLGLGPLTPKSDDIRNVMLAPTAGIDPDMHVDTLPLGNTLLHLLQTNEQFQNLSPKFSFLINAGEKTAIDYHKADIWFSFHKSSTKINFGFASCSDFLKKDENALGSIALEDFVKFVKSCLNTFIAQQALMPEITRMKHIEQTMGFKTYLGEIKKFFPCNIHAPIPLDKVFSLDEALIGIFQQYNPDLYYVGANTHLGVLTVDQIYALSRILDYQNKHTRLRLTPRKGLIFSNLTLNEAKQIQSEFNDLGFCVSNSEPSAQIICCAGAPACHSGVSNVHRDSQILINELENTKIPKIHLTACEKACVANKAYPYTALAKEDGFYDLFCKDPTIKHKFGKKIADRLSINQLAVCLKNRHKRHK</sequence>
<dbReference type="GO" id="GO:0020037">
    <property type="term" value="F:heme binding"/>
    <property type="evidence" value="ECO:0007669"/>
    <property type="project" value="InterPro"/>
</dbReference>
<dbReference type="Pfam" id="PF01077">
    <property type="entry name" value="NIR_SIR"/>
    <property type="match status" value="1"/>
</dbReference>
<dbReference type="Pfam" id="PF03460">
    <property type="entry name" value="NIR_SIR_ferr"/>
    <property type="match status" value="2"/>
</dbReference>
<evidence type="ECO:0000256" key="4">
    <source>
        <dbReference type="ARBA" id="ARBA00023002"/>
    </source>
</evidence>
<dbReference type="InterPro" id="IPR006067">
    <property type="entry name" value="NO2/SO3_Rdtase_4Fe4S_dom"/>
</dbReference>
<evidence type="ECO:0000313" key="9">
    <source>
        <dbReference type="EMBL" id="EJF88828.1"/>
    </source>
</evidence>
<keyword evidence="6" id="KW-0411">Iron-sulfur</keyword>
<keyword evidence="4" id="KW-0560">Oxidoreductase</keyword>
<accession>J0ZKE7</accession>
<dbReference type="OrthoDB" id="7459360at2"/>
<dbReference type="PANTHER" id="PTHR32439:SF9">
    <property type="entry name" value="BLR3264 PROTEIN"/>
    <property type="match status" value="1"/>
</dbReference>
<organism evidence="9 10">
    <name type="scientific">Bartonella tamiae Th239</name>
    <dbReference type="NCBI Taxonomy" id="1094558"/>
    <lineage>
        <taxon>Bacteria</taxon>
        <taxon>Pseudomonadati</taxon>
        <taxon>Pseudomonadota</taxon>
        <taxon>Alphaproteobacteria</taxon>
        <taxon>Hyphomicrobiales</taxon>
        <taxon>Bartonellaceae</taxon>
        <taxon>Bartonella</taxon>
    </lineage>
</organism>
<dbReference type="InterPro" id="IPR012798">
    <property type="entry name" value="Cbl_synth_CobG-like"/>
</dbReference>
<evidence type="ECO:0000259" key="8">
    <source>
        <dbReference type="Pfam" id="PF03460"/>
    </source>
</evidence>
<evidence type="ECO:0000313" key="10">
    <source>
        <dbReference type="Proteomes" id="UP000008952"/>
    </source>
</evidence>
<dbReference type="GO" id="GO:0051539">
    <property type="term" value="F:4 iron, 4 sulfur cluster binding"/>
    <property type="evidence" value="ECO:0007669"/>
    <property type="project" value="UniProtKB-KW"/>
</dbReference>
<dbReference type="GO" id="GO:0046872">
    <property type="term" value="F:metal ion binding"/>
    <property type="evidence" value="ECO:0007669"/>
    <property type="project" value="UniProtKB-KW"/>
</dbReference>
<dbReference type="PATRIC" id="fig|1094558.3.peg.1481"/>
<comment type="caution">
    <text evidence="9">The sequence shown here is derived from an EMBL/GenBank/DDBJ whole genome shotgun (WGS) entry which is preliminary data.</text>
</comment>
<dbReference type="InterPro" id="IPR036136">
    <property type="entry name" value="Nit/Sulf_reduc_fer-like_dom_sf"/>
</dbReference>
<dbReference type="eggNOG" id="COG0155">
    <property type="taxonomic scope" value="Bacteria"/>
</dbReference>
<evidence type="ECO:0000259" key="7">
    <source>
        <dbReference type="Pfam" id="PF01077"/>
    </source>
</evidence>
<keyword evidence="1" id="KW-0004">4Fe-4S</keyword>
<dbReference type="AlphaFoldDB" id="J0ZKE7"/>
<dbReference type="InterPro" id="IPR051329">
    <property type="entry name" value="NIR_SIR_4Fe-4S"/>
</dbReference>
<feature type="domain" description="Nitrite/Sulfite reductase ferredoxin-like" evidence="8">
    <location>
        <begin position="5"/>
        <end position="65"/>
    </location>
</feature>
<dbReference type="NCBIfam" id="TIGR02435">
    <property type="entry name" value="CobG"/>
    <property type="match status" value="1"/>
</dbReference>
<evidence type="ECO:0000256" key="5">
    <source>
        <dbReference type="ARBA" id="ARBA00023004"/>
    </source>
</evidence>
<dbReference type="Gene3D" id="3.30.413.10">
    <property type="entry name" value="Sulfite Reductase Hemoprotein, domain 1"/>
    <property type="match status" value="2"/>
</dbReference>
<feature type="domain" description="Nitrite/sulphite reductase 4Fe-4S" evidence="7">
    <location>
        <begin position="77"/>
        <end position="220"/>
    </location>
</feature>
<dbReference type="InterPro" id="IPR005117">
    <property type="entry name" value="NiRdtase/SiRdtase_haem-b_fer"/>
</dbReference>
<dbReference type="Proteomes" id="UP000008952">
    <property type="component" value="Unassembled WGS sequence"/>
</dbReference>
<dbReference type="InterPro" id="IPR045854">
    <property type="entry name" value="NO2/SO3_Rdtase_4Fe4S_sf"/>
</dbReference>
<protein>
    <submittedName>
        <fullName evidence="9">Precorrin-3B synthase</fullName>
    </submittedName>
</protein>
<evidence type="ECO:0000256" key="6">
    <source>
        <dbReference type="ARBA" id="ARBA00023014"/>
    </source>
</evidence>
<dbReference type="GO" id="GO:0016491">
    <property type="term" value="F:oxidoreductase activity"/>
    <property type="evidence" value="ECO:0007669"/>
    <property type="project" value="UniProtKB-KW"/>
</dbReference>
<dbReference type="STRING" id="1094558.ME5_01379"/>
<name>J0ZKE7_9HYPH</name>
<feature type="domain" description="Nitrite/Sulfite reductase ferredoxin-like" evidence="8">
    <location>
        <begin position="250"/>
        <end position="312"/>
    </location>
</feature>
<keyword evidence="5" id="KW-0408">Iron</keyword>
<dbReference type="PANTHER" id="PTHR32439">
    <property type="entry name" value="FERREDOXIN--NITRITE REDUCTASE, CHLOROPLASTIC"/>
    <property type="match status" value="1"/>
</dbReference>